<feature type="domain" description="SecA family profile" evidence="1">
    <location>
        <begin position="1"/>
        <end position="106"/>
    </location>
</feature>
<keyword evidence="3" id="KW-1185">Reference proteome</keyword>
<gene>
    <name evidence="2" type="ORF">POCULU_LOCUS7744</name>
</gene>
<dbReference type="Gene3D" id="3.40.50.300">
    <property type="entry name" value="P-loop containing nucleotide triphosphate hydrolases"/>
    <property type="match status" value="1"/>
</dbReference>
<evidence type="ECO:0000259" key="1">
    <source>
        <dbReference type="PROSITE" id="PS51196"/>
    </source>
</evidence>
<dbReference type="OrthoDB" id="27934at2759"/>
<dbReference type="AlphaFoldDB" id="A0A9N9GJK8"/>
<evidence type="ECO:0000313" key="3">
    <source>
        <dbReference type="Proteomes" id="UP000789572"/>
    </source>
</evidence>
<dbReference type="InterPro" id="IPR044722">
    <property type="entry name" value="SecA_SF2_C"/>
</dbReference>
<name>A0A9N9GJK8_9GLOM</name>
<proteinExistence type="predicted"/>
<feature type="non-terminal residue" evidence="2">
    <location>
        <position position="184"/>
    </location>
</feature>
<protein>
    <submittedName>
        <fullName evidence="2">10021_t:CDS:1</fullName>
    </submittedName>
</protein>
<comment type="caution">
    <text evidence="2">The sequence shown here is derived from an EMBL/GenBank/DDBJ whole genome shotgun (WGS) entry which is preliminary data.</text>
</comment>
<reference evidence="2" key="1">
    <citation type="submission" date="2021-06" db="EMBL/GenBank/DDBJ databases">
        <authorList>
            <person name="Kallberg Y."/>
            <person name="Tangrot J."/>
            <person name="Rosling A."/>
        </authorList>
    </citation>
    <scope>NUCLEOTIDE SEQUENCE</scope>
    <source>
        <strain evidence="2">IA702</strain>
    </source>
</reference>
<dbReference type="SUPFAM" id="SSF52540">
    <property type="entry name" value="P-loop containing nucleoside triphosphate hydrolases"/>
    <property type="match status" value="1"/>
</dbReference>
<sequence length="184" mass="21003">MSYEFIEWVMQTSIKIHNIQGRDNSFQILPITEIRLRLSTSIAQFDQLRGRSGRQGDPGESRFYVSLEDELIKNFGFKEQVGKIFSQKQLKEPFHLGVFEEFSFFISITSSAKSPRLLLSTIAATFTVRQQLSILSIDLIENVTFMSFPYGIFSLGSYLIKSNLKLTIVDLMVQSLTIENAELA</sequence>
<dbReference type="Pfam" id="PF21090">
    <property type="entry name" value="P-loop_SecA"/>
    <property type="match status" value="1"/>
</dbReference>
<accession>A0A9N9GJK8</accession>
<organism evidence="2 3">
    <name type="scientific">Paraglomus occultum</name>
    <dbReference type="NCBI Taxonomy" id="144539"/>
    <lineage>
        <taxon>Eukaryota</taxon>
        <taxon>Fungi</taxon>
        <taxon>Fungi incertae sedis</taxon>
        <taxon>Mucoromycota</taxon>
        <taxon>Glomeromycotina</taxon>
        <taxon>Glomeromycetes</taxon>
        <taxon>Paraglomerales</taxon>
        <taxon>Paraglomeraceae</taxon>
        <taxon>Paraglomus</taxon>
    </lineage>
</organism>
<dbReference type="Proteomes" id="UP000789572">
    <property type="component" value="Unassembled WGS sequence"/>
</dbReference>
<evidence type="ECO:0000313" key="2">
    <source>
        <dbReference type="EMBL" id="CAG8606696.1"/>
    </source>
</evidence>
<dbReference type="PROSITE" id="PS51196">
    <property type="entry name" value="SECA_MOTOR_DEAD"/>
    <property type="match status" value="1"/>
</dbReference>
<dbReference type="InterPro" id="IPR027417">
    <property type="entry name" value="P-loop_NTPase"/>
</dbReference>
<dbReference type="EMBL" id="CAJVPJ010001882">
    <property type="protein sequence ID" value="CAG8606696.1"/>
    <property type="molecule type" value="Genomic_DNA"/>
</dbReference>
<dbReference type="InterPro" id="IPR014018">
    <property type="entry name" value="SecA_motor_DEAD"/>
</dbReference>